<protein>
    <recommendedName>
        <fullName evidence="5">branched-chain-amino-acid transaminase</fullName>
        <ecNumber evidence="5">2.6.1.42</ecNumber>
    </recommendedName>
</protein>
<dbReference type="SUPFAM" id="SSF56752">
    <property type="entry name" value="D-aminoacid aminotransferase-like PLP-dependent enzymes"/>
    <property type="match status" value="1"/>
</dbReference>
<evidence type="ECO:0000256" key="2">
    <source>
        <dbReference type="ARBA" id="ARBA00004931"/>
    </source>
</evidence>
<dbReference type="InterPro" id="IPR001544">
    <property type="entry name" value="Aminotrans_IV"/>
</dbReference>
<organism evidence="9 10">
    <name type="scientific">Geofilum rubicundum JCM 15548</name>
    <dbReference type="NCBI Taxonomy" id="1236989"/>
    <lineage>
        <taxon>Bacteria</taxon>
        <taxon>Pseudomonadati</taxon>
        <taxon>Bacteroidota</taxon>
        <taxon>Bacteroidia</taxon>
        <taxon>Marinilabiliales</taxon>
        <taxon>Marinilabiliaceae</taxon>
        <taxon>Geofilum</taxon>
    </lineage>
</organism>
<evidence type="ECO:0000256" key="8">
    <source>
        <dbReference type="ARBA" id="ARBA00049229"/>
    </source>
</evidence>
<evidence type="ECO:0000256" key="3">
    <source>
        <dbReference type="ARBA" id="ARBA00005072"/>
    </source>
</evidence>
<comment type="caution">
    <text evidence="9">The sequence shown here is derived from an EMBL/GenBank/DDBJ whole genome shotgun (WGS) entry which is preliminary data.</text>
</comment>
<keyword evidence="9" id="KW-0456">Lyase</keyword>
<dbReference type="STRING" id="1236989.JCM15548_13484"/>
<dbReference type="GO" id="GO:0004084">
    <property type="term" value="F:branched-chain-amino-acid transaminase activity"/>
    <property type="evidence" value="ECO:0007669"/>
    <property type="project" value="UniProtKB-EC"/>
</dbReference>
<dbReference type="EMBL" id="BAZW01000039">
    <property type="protein sequence ID" value="GAO31147.1"/>
    <property type="molecule type" value="Genomic_DNA"/>
</dbReference>
<dbReference type="InterPro" id="IPR036038">
    <property type="entry name" value="Aminotransferase-like"/>
</dbReference>
<dbReference type="RefSeq" id="WP_062126921.1">
    <property type="nucleotide sequence ID" value="NZ_BAZW01000039.1"/>
</dbReference>
<comment type="pathway">
    <text evidence="3">Amino-acid biosynthesis; L-leucine biosynthesis; L-leucine from 3-methyl-2-oxobutanoate: step 4/4.</text>
</comment>
<comment type="pathway">
    <text evidence="1">Amino-acid biosynthesis; L-isoleucine biosynthesis; L-isoleucine from 2-oxobutanoate: step 4/4.</text>
</comment>
<dbReference type="GO" id="GO:0016829">
    <property type="term" value="F:lyase activity"/>
    <property type="evidence" value="ECO:0007669"/>
    <property type="project" value="UniProtKB-KW"/>
</dbReference>
<dbReference type="InterPro" id="IPR050571">
    <property type="entry name" value="Class-IV_PLP-Dep_Aminotrnsfr"/>
</dbReference>
<accession>A0A0E9LZZ7</accession>
<name>A0A0E9LZZ7_9BACT</name>
<dbReference type="Pfam" id="PF01063">
    <property type="entry name" value="Aminotran_4"/>
    <property type="match status" value="1"/>
</dbReference>
<evidence type="ECO:0000256" key="1">
    <source>
        <dbReference type="ARBA" id="ARBA00004824"/>
    </source>
</evidence>
<evidence type="ECO:0000256" key="6">
    <source>
        <dbReference type="ARBA" id="ARBA00048212"/>
    </source>
</evidence>
<dbReference type="EC" id="2.6.1.42" evidence="5"/>
<dbReference type="PANTHER" id="PTHR42743">
    <property type="entry name" value="AMINO-ACID AMINOTRANSFERASE"/>
    <property type="match status" value="1"/>
</dbReference>
<comment type="pathway">
    <text evidence="2">Amino-acid biosynthesis; L-valine biosynthesis; L-valine from pyruvate: step 4/4.</text>
</comment>
<evidence type="ECO:0000256" key="4">
    <source>
        <dbReference type="ARBA" id="ARBA00009320"/>
    </source>
</evidence>
<dbReference type="Proteomes" id="UP000032900">
    <property type="component" value="Unassembled WGS sequence"/>
</dbReference>
<gene>
    <name evidence="9" type="ORF">JCM15548_13484</name>
</gene>
<keyword evidence="10" id="KW-1185">Reference proteome</keyword>
<comment type="catalytic activity">
    <reaction evidence="8">
        <text>L-leucine + 2-oxoglutarate = 4-methyl-2-oxopentanoate + L-glutamate</text>
        <dbReference type="Rhea" id="RHEA:18321"/>
        <dbReference type="ChEBI" id="CHEBI:16810"/>
        <dbReference type="ChEBI" id="CHEBI:17865"/>
        <dbReference type="ChEBI" id="CHEBI:29985"/>
        <dbReference type="ChEBI" id="CHEBI:57427"/>
        <dbReference type="EC" id="2.6.1.42"/>
    </reaction>
</comment>
<sequence length="147" mass="16660">MKIDIYKDFPKLLSPISPFKTVGSLPYVMAGIYCKESHLDDCLVVNGQGKLIESFNSSIFWVKENVVYTPLISSGCIDGVFRKRVLETIRSLGIRLVESTGASEDDIRHADEVFLTNSISGLRWVAAFREQRYYAQVSKLIFRSMQV</sequence>
<reference evidence="9 10" key="1">
    <citation type="journal article" date="2015" name="Microbes Environ.">
        <title>Distribution and evolution of nitrogen fixation genes in the phylum bacteroidetes.</title>
        <authorList>
            <person name="Inoue J."/>
            <person name="Oshima K."/>
            <person name="Suda W."/>
            <person name="Sakamoto M."/>
            <person name="Iino T."/>
            <person name="Noda S."/>
            <person name="Hongoh Y."/>
            <person name="Hattori M."/>
            <person name="Ohkuma M."/>
        </authorList>
    </citation>
    <scope>NUCLEOTIDE SEQUENCE [LARGE SCALE GENOMIC DNA]</scope>
    <source>
        <strain evidence="9">JCM 15548</strain>
    </source>
</reference>
<dbReference type="GO" id="GO:0046394">
    <property type="term" value="P:carboxylic acid biosynthetic process"/>
    <property type="evidence" value="ECO:0007669"/>
    <property type="project" value="UniProtKB-ARBA"/>
</dbReference>
<dbReference type="PANTHER" id="PTHR42743:SF11">
    <property type="entry name" value="AMINODEOXYCHORISMATE LYASE"/>
    <property type="match status" value="1"/>
</dbReference>
<dbReference type="Gene3D" id="3.20.10.10">
    <property type="entry name" value="D-amino Acid Aminotransferase, subunit A, domain 2"/>
    <property type="match status" value="1"/>
</dbReference>
<evidence type="ECO:0000256" key="5">
    <source>
        <dbReference type="ARBA" id="ARBA00013053"/>
    </source>
</evidence>
<proteinExistence type="inferred from homology"/>
<evidence type="ECO:0000313" key="10">
    <source>
        <dbReference type="Proteomes" id="UP000032900"/>
    </source>
</evidence>
<comment type="catalytic activity">
    <reaction evidence="6">
        <text>L-valine + 2-oxoglutarate = 3-methyl-2-oxobutanoate + L-glutamate</text>
        <dbReference type="Rhea" id="RHEA:24813"/>
        <dbReference type="ChEBI" id="CHEBI:11851"/>
        <dbReference type="ChEBI" id="CHEBI:16810"/>
        <dbReference type="ChEBI" id="CHEBI:29985"/>
        <dbReference type="ChEBI" id="CHEBI:57762"/>
        <dbReference type="EC" id="2.6.1.42"/>
    </reaction>
</comment>
<dbReference type="AlphaFoldDB" id="A0A0E9LZZ7"/>
<evidence type="ECO:0000313" key="9">
    <source>
        <dbReference type="EMBL" id="GAO31147.1"/>
    </source>
</evidence>
<dbReference type="InterPro" id="IPR043132">
    <property type="entry name" value="BCAT-like_C"/>
</dbReference>
<comment type="similarity">
    <text evidence="4">Belongs to the class-IV pyridoxal-phosphate-dependent aminotransferase family.</text>
</comment>
<evidence type="ECO:0000256" key="7">
    <source>
        <dbReference type="ARBA" id="ARBA00048798"/>
    </source>
</evidence>
<comment type="catalytic activity">
    <reaction evidence="7">
        <text>L-isoleucine + 2-oxoglutarate = (S)-3-methyl-2-oxopentanoate + L-glutamate</text>
        <dbReference type="Rhea" id="RHEA:24801"/>
        <dbReference type="ChEBI" id="CHEBI:16810"/>
        <dbReference type="ChEBI" id="CHEBI:29985"/>
        <dbReference type="ChEBI" id="CHEBI:35146"/>
        <dbReference type="ChEBI" id="CHEBI:58045"/>
        <dbReference type="EC" id="2.6.1.42"/>
    </reaction>
</comment>